<name>M5SLK4_9BACT</name>
<dbReference type="Proteomes" id="UP000011996">
    <property type="component" value="Unassembled WGS sequence"/>
</dbReference>
<evidence type="ECO:0000313" key="1">
    <source>
        <dbReference type="EMBL" id="EMI28637.1"/>
    </source>
</evidence>
<accession>M5SLK4</accession>
<sequence>MGTLARQSGEYHSPAVVGPRRHAQQVAVAHRPVRWASKPVEMAPTRFGLLIES</sequence>
<protein>
    <submittedName>
        <fullName evidence="1">Uncharacterized protein</fullName>
    </submittedName>
</protein>
<gene>
    <name evidence="1" type="ORF">RESH_00799</name>
</gene>
<comment type="caution">
    <text evidence="1">The sequence shown here is derived from an EMBL/GenBank/DDBJ whole genome shotgun (WGS) entry which is preliminary data.</text>
</comment>
<organism evidence="1 2">
    <name type="scientific">Rhodopirellula europaea SH398</name>
    <dbReference type="NCBI Taxonomy" id="1263868"/>
    <lineage>
        <taxon>Bacteria</taxon>
        <taxon>Pseudomonadati</taxon>
        <taxon>Planctomycetota</taxon>
        <taxon>Planctomycetia</taxon>
        <taxon>Pirellulales</taxon>
        <taxon>Pirellulaceae</taxon>
        <taxon>Rhodopirellula</taxon>
    </lineage>
</organism>
<dbReference type="AlphaFoldDB" id="M5SLK4"/>
<dbReference type="PATRIC" id="fig|1263868.3.peg.870"/>
<dbReference type="EMBL" id="ANOF01000026">
    <property type="protein sequence ID" value="EMI28637.1"/>
    <property type="molecule type" value="Genomic_DNA"/>
</dbReference>
<reference evidence="1 2" key="1">
    <citation type="journal article" date="2013" name="Mar. Genomics">
        <title>Expression of sulfatases in Rhodopirellula baltica and the diversity of sulfatases in the genus Rhodopirellula.</title>
        <authorList>
            <person name="Wegner C.E."/>
            <person name="Richter-Heitmann T."/>
            <person name="Klindworth A."/>
            <person name="Klockow C."/>
            <person name="Richter M."/>
            <person name="Achstetter T."/>
            <person name="Glockner F.O."/>
            <person name="Harder J."/>
        </authorList>
    </citation>
    <scope>NUCLEOTIDE SEQUENCE [LARGE SCALE GENOMIC DNA]</scope>
    <source>
        <strain evidence="1 2">SH398</strain>
    </source>
</reference>
<evidence type="ECO:0000313" key="2">
    <source>
        <dbReference type="Proteomes" id="UP000011996"/>
    </source>
</evidence>
<proteinExistence type="predicted"/>